<feature type="compositionally biased region" description="Basic and acidic residues" evidence="1">
    <location>
        <begin position="142"/>
        <end position="152"/>
    </location>
</feature>
<keyword evidence="3" id="KW-1185">Reference proteome</keyword>
<feature type="compositionally biased region" description="Basic residues" evidence="1">
    <location>
        <begin position="203"/>
        <end position="218"/>
    </location>
</feature>
<accession>A0AA38IIR4</accession>
<comment type="caution">
    <text evidence="2">The sequence shown here is derived from an EMBL/GenBank/DDBJ whole genome shotgun (WGS) entry which is preliminary data.</text>
</comment>
<feature type="compositionally biased region" description="Polar residues" evidence="1">
    <location>
        <begin position="86"/>
        <end position="98"/>
    </location>
</feature>
<dbReference type="Proteomes" id="UP001168821">
    <property type="component" value="Unassembled WGS sequence"/>
</dbReference>
<reference evidence="2" key="1">
    <citation type="journal article" date="2023" name="G3 (Bethesda)">
        <title>Whole genome assemblies of Zophobas morio and Tenebrio molitor.</title>
        <authorList>
            <person name="Kaur S."/>
            <person name="Stinson S.A."/>
            <person name="diCenzo G.C."/>
        </authorList>
    </citation>
    <scope>NUCLEOTIDE SEQUENCE</scope>
    <source>
        <strain evidence="2">QUZm001</strain>
    </source>
</reference>
<feature type="compositionally biased region" description="Low complexity" evidence="1">
    <location>
        <begin position="132"/>
        <end position="141"/>
    </location>
</feature>
<feature type="compositionally biased region" description="Basic and acidic residues" evidence="1">
    <location>
        <begin position="170"/>
        <end position="185"/>
    </location>
</feature>
<sequence>MLSSNFAIAVITIVLRGLLDRILAAVQTPIVKTSSTPSSTSIVVISGILLFLYNRLVKSRKIQVTYPSTTRRKILDGRLHQKDSRSSSGSAIRNHQTWSPRRFRRRSRSQCRNNLLQTAKESLEMLHGDDVSSSSMFSKSGCSEKCRCKDSSVPRTEMPEASPSVYSIKSDGEVPDKVEDKRDDPANQFQGFGDCQWQEHQKNPRRRKRTRSTRKTRSGKIYSSYL</sequence>
<gene>
    <name evidence="2" type="ORF">Zmor_009404</name>
</gene>
<evidence type="ECO:0000313" key="3">
    <source>
        <dbReference type="Proteomes" id="UP001168821"/>
    </source>
</evidence>
<organism evidence="2 3">
    <name type="scientific">Zophobas morio</name>
    <dbReference type="NCBI Taxonomy" id="2755281"/>
    <lineage>
        <taxon>Eukaryota</taxon>
        <taxon>Metazoa</taxon>
        <taxon>Ecdysozoa</taxon>
        <taxon>Arthropoda</taxon>
        <taxon>Hexapoda</taxon>
        <taxon>Insecta</taxon>
        <taxon>Pterygota</taxon>
        <taxon>Neoptera</taxon>
        <taxon>Endopterygota</taxon>
        <taxon>Coleoptera</taxon>
        <taxon>Polyphaga</taxon>
        <taxon>Cucujiformia</taxon>
        <taxon>Tenebrionidae</taxon>
        <taxon>Zophobas</taxon>
    </lineage>
</organism>
<evidence type="ECO:0000313" key="2">
    <source>
        <dbReference type="EMBL" id="KAJ3657617.1"/>
    </source>
</evidence>
<name>A0AA38IIR4_9CUCU</name>
<feature type="region of interest" description="Disordered" evidence="1">
    <location>
        <begin position="77"/>
        <end position="110"/>
    </location>
</feature>
<dbReference type="AlphaFoldDB" id="A0AA38IIR4"/>
<dbReference type="EMBL" id="JALNTZ010000003">
    <property type="protein sequence ID" value="KAJ3657617.1"/>
    <property type="molecule type" value="Genomic_DNA"/>
</dbReference>
<protein>
    <submittedName>
        <fullName evidence="2">Uncharacterized protein</fullName>
    </submittedName>
</protein>
<feature type="region of interest" description="Disordered" evidence="1">
    <location>
        <begin position="127"/>
        <end position="226"/>
    </location>
</feature>
<evidence type="ECO:0000256" key="1">
    <source>
        <dbReference type="SAM" id="MobiDB-lite"/>
    </source>
</evidence>
<proteinExistence type="predicted"/>